<proteinExistence type="predicted"/>
<sequence>DTNATRPINATLSDGERTTTLPATGADSAEADSPRADATAAIPAAAEQPKPASPADPREPARGTEPRVGRHGRADVEGRETDRTAYNLDSGEAITDADLDAEVSRSKRGVSRFFQVLIAIFLPVIVIAAAIRLVASPAFLWLAYNRPGFPADTGDFGTGDRLLYGSYGVDYLFNAANSRYLSELAPGGEALFTADEVTHMTDVKWVIFWTMIAAAALLVLAVIFALLLRSWRPGGVARGIFAGAWVTLGLIVTVAVLAFLNFGAFFTEFHRLLFDDGTWTFSADSTLIRLYPEQFWIDAGIAVAAVVLIISVLALIMTWPTKRRRARRAARFEEVKARRREKLIAELNKDAGYSPATH</sequence>
<accession>A0A9D1UTB0</accession>
<feature type="transmembrane region" description="Helical" evidence="2">
    <location>
        <begin position="206"/>
        <end position="228"/>
    </location>
</feature>
<name>A0A9D1UTB0_9MICC</name>
<dbReference type="InterPro" id="IPR010178">
    <property type="entry name" value="Lit"/>
</dbReference>
<evidence type="ECO:0000256" key="1">
    <source>
        <dbReference type="SAM" id="MobiDB-lite"/>
    </source>
</evidence>
<gene>
    <name evidence="3" type="ORF">H9871_07610</name>
</gene>
<dbReference type="NCBIfam" id="TIGR01906">
    <property type="entry name" value="integ_TIGR01906"/>
    <property type="match status" value="1"/>
</dbReference>
<keyword evidence="2" id="KW-0812">Transmembrane</keyword>
<keyword evidence="2" id="KW-0472">Membrane</keyword>
<feature type="transmembrane region" description="Helical" evidence="2">
    <location>
        <begin position="240"/>
        <end position="266"/>
    </location>
</feature>
<feature type="compositionally biased region" description="Polar residues" evidence="1">
    <location>
        <begin position="1"/>
        <end position="22"/>
    </location>
</feature>
<dbReference type="Proteomes" id="UP000824151">
    <property type="component" value="Unassembled WGS sequence"/>
</dbReference>
<feature type="region of interest" description="Disordered" evidence="1">
    <location>
        <begin position="1"/>
        <end position="89"/>
    </location>
</feature>
<reference evidence="3" key="1">
    <citation type="journal article" date="2021" name="PeerJ">
        <title>Extensive microbial diversity within the chicken gut microbiome revealed by metagenomics and culture.</title>
        <authorList>
            <person name="Gilroy R."/>
            <person name="Ravi A."/>
            <person name="Getino M."/>
            <person name="Pursley I."/>
            <person name="Horton D.L."/>
            <person name="Alikhan N.F."/>
            <person name="Baker D."/>
            <person name="Gharbi K."/>
            <person name="Hall N."/>
            <person name="Watson M."/>
            <person name="Adriaenssens E.M."/>
            <person name="Foster-Nyarko E."/>
            <person name="Jarju S."/>
            <person name="Secka A."/>
            <person name="Antonio M."/>
            <person name="Oren A."/>
            <person name="Chaudhuri R.R."/>
            <person name="La Ragione R."/>
            <person name="Hildebrand F."/>
            <person name="Pallen M.J."/>
        </authorList>
    </citation>
    <scope>NUCLEOTIDE SEQUENCE</scope>
    <source>
        <strain evidence="3">ChiHejej3B27-3195</strain>
    </source>
</reference>
<reference evidence="3" key="2">
    <citation type="submission" date="2021-04" db="EMBL/GenBank/DDBJ databases">
        <authorList>
            <person name="Gilroy R."/>
        </authorList>
    </citation>
    <scope>NUCLEOTIDE SEQUENCE</scope>
    <source>
        <strain evidence="3">ChiHejej3B27-3195</strain>
    </source>
</reference>
<keyword evidence="2" id="KW-1133">Transmembrane helix</keyword>
<dbReference type="EMBL" id="DXGD01000282">
    <property type="protein sequence ID" value="HIW99997.1"/>
    <property type="molecule type" value="Genomic_DNA"/>
</dbReference>
<feature type="non-terminal residue" evidence="3">
    <location>
        <position position="1"/>
    </location>
</feature>
<feature type="compositionally biased region" description="Low complexity" evidence="1">
    <location>
        <begin position="36"/>
        <end position="50"/>
    </location>
</feature>
<organism evidence="3 4">
    <name type="scientific">Candidatus Nesterenkonia stercoripullorum</name>
    <dbReference type="NCBI Taxonomy" id="2838701"/>
    <lineage>
        <taxon>Bacteria</taxon>
        <taxon>Bacillati</taxon>
        <taxon>Actinomycetota</taxon>
        <taxon>Actinomycetes</taxon>
        <taxon>Micrococcales</taxon>
        <taxon>Micrococcaceae</taxon>
        <taxon>Nesterenkonia</taxon>
    </lineage>
</organism>
<evidence type="ECO:0000313" key="3">
    <source>
        <dbReference type="EMBL" id="HIW99997.1"/>
    </source>
</evidence>
<evidence type="ECO:0000313" key="4">
    <source>
        <dbReference type="Proteomes" id="UP000824151"/>
    </source>
</evidence>
<evidence type="ECO:0000256" key="2">
    <source>
        <dbReference type="SAM" id="Phobius"/>
    </source>
</evidence>
<protein>
    <submittedName>
        <fullName evidence="3">TIGR01906 family membrane protein</fullName>
    </submittedName>
</protein>
<comment type="caution">
    <text evidence="3">The sequence shown here is derived from an EMBL/GenBank/DDBJ whole genome shotgun (WGS) entry which is preliminary data.</text>
</comment>
<dbReference type="AlphaFoldDB" id="A0A9D1UTB0"/>
<feature type="transmembrane region" description="Helical" evidence="2">
    <location>
        <begin position="113"/>
        <end position="135"/>
    </location>
</feature>
<feature type="transmembrane region" description="Helical" evidence="2">
    <location>
        <begin position="295"/>
        <end position="319"/>
    </location>
</feature>
<feature type="compositionally biased region" description="Basic and acidic residues" evidence="1">
    <location>
        <begin position="56"/>
        <end position="83"/>
    </location>
</feature>
<dbReference type="Pfam" id="PF07314">
    <property type="entry name" value="Lit"/>
    <property type="match status" value="1"/>
</dbReference>